<dbReference type="AlphaFoldDB" id="A0A0G3BRP4"/>
<evidence type="ECO:0000256" key="1">
    <source>
        <dbReference type="ARBA" id="ARBA00006611"/>
    </source>
</evidence>
<dbReference type="PROSITE" id="PS00662">
    <property type="entry name" value="T2SP_E"/>
    <property type="match status" value="1"/>
</dbReference>
<dbReference type="InterPro" id="IPR050921">
    <property type="entry name" value="T4SS_GSP_E_ATPase"/>
</dbReference>
<dbReference type="PANTHER" id="PTHR30486:SF12">
    <property type="entry name" value="TYPE IV PILUS ATPASE PILU"/>
    <property type="match status" value="1"/>
</dbReference>
<organism evidence="3 4">
    <name type="scientific">Caldimonas brevitalea</name>
    <dbReference type="NCBI Taxonomy" id="413882"/>
    <lineage>
        <taxon>Bacteria</taxon>
        <taxon>Pseudomonadati</taxon>
        <taxon>Pseudomonadota</taxon>
        <taxon>Betaproteobacteria</taxon>
        <taxon>Burkholderiales</taxon>
        <taxon>Sphaerotilaceae</taxon>
        <taxon>Caldimonas</taxon>
    </lineage>
</organism>
<keyword evidence="4" id="KW-1185">Reference proteome</keyword>
<accession>A0A0G3BRP4</accession>
<dbReference type="CDD" id="cd01131">
    <property type="entry name" value="PilT"/>
    <property type="match status" value="1"/>
</dbReference>
<dbReference type="Gene3D" id="3.40.50.300">
    <property type="entry name" value="P-loop containing nucleotide triphosphate hydrolases"/>
    <property type="match status" value="1"/>
</dbReference>
<dbReference type="InterPro" id="IPR001482">
    <property type="entry name" value="T2SS/T4SS_dom"/>
</dbReference>
<dbReference type="InterPro" id="IPR006321">
    <property type="entry name" value="PilT/PilU"/>
</dbReference>
<protein>
    <submittedName>
        <fullName evidence="3">Twitching motility protein PilT</fullName>
    </submittedName>
</protein>
<gene>
    <name evidence="3" type="primary">pilU</name>
    <name evidence="3" type="ORF">AAW51_5408</name>
</gene>
<proteinExistence type="inferred from homology"/>
<dbReference type="PANTHER" id="PTHR30486">
    <property type="entry name" value="TWITCHING MOTILITY PROTEIN PILT"/>
    <property type="match status" value="1"/>
</dbReference>
<dbReference type="EMBL" id="CP011371">
    <property type="protein sequence ID" value="AKJ32099.1"/>
    <property type="molecule type" value="Genomic_DNA"/>
</dbReference>
<dbReference type="NCBIfam" id="TIGR01420">
    <property type="entry name" value="pilT_fam"/>
    <property type="match status" value="1"/>
</dbReference>
<dbReference type="InterPro" id="IPR027417">
    <property type="entry name" value="P-loop_NTPase"/>
</dbReference>
<dbReference type="STRING" id="413882.AAW51_5408"/>
<name>A0A0G3BRP4_9BURK</name>
<reference evidence="3 4" key="1">
    <citation type="submission" date="2015-05" db="EMBL/GenBank/DDBJ databases">
        <authorList>
            <person name="Tang B."/>
            <person name="Yu Y."/>
        </authorList>
    </citation>
    <scope>NUCLEOTIDE SEQUENCE [LARGE SCALE GENOMIC DNA]</scope>
    <source>
        <strain evidence="3 4">DSM 7029</strain>
    </source>
</reference>
<feature type="domain" description="Bacterial type II secretion system protein E" evidence="2">
    <location>
        <begin position="200"/>
        <end position="214"/>
    </location>
</feature>
<dbReference type="SUPFAM" id="SSF52540">
    <property type="entry name" value="P-loop containing nucleoside triphosphate hydrolases"/>
    <property type="match status" value="1"/>
</dbReference>
<dbReference type="RefSeq" id="WP_047197083.1">
    <property type="nucleotide sequence ID" value="NZ_CP011371.1"/>
</dbReference>
<sequence length="378" mass="42047">MERDQASKFINDLLRLMISRNGSDLFLTAEFPPAIKVDGRVTKVSPQPLTGQHTLALARSIMNDKQAAEFERTKECNFAVAPQGVGRFRVNAFVQQGQVGLVMRVIPQTLPNIDAMGLPQVLKEVTMTKRGLVILVGATGSGKSTTLAAMVDYRNENSYGHIITIEDPVEFVHPHKNCIVTQREVGLDTEGWGQALKNTLRQAPDVILMGEIRDRETMEHAVAFAETGHLCMATLHANSANQALDRIINFFPEERRAQLLMDLSLNLKSMVSQRLLPRQEGKGRVAAVEILLNTPLISELIFKGEVAEIKEIMKKSRELGMQTFDQSLFDLYEGNQVTYEDALRNADSVNDLRLQIKLNSNRARSSDLAAGTEHLTIV</sequence>
<dbReference type="PATRIC" id="fig|413882.6.peg.5657"/>
<dbReference type="Pfam" id="PF00437">
    <property type="entry name" value="T2SSE"/>
    <property type="match status" value="1"/>
</dbReference>
<dbReference type="GO" id="GO:0005524">
    <property type="term" value="F:ATP binding"/>
    <property type="evidence" value="ECO:0007669"/>
    <property type="project" value="InterPro"/>
</dbReference>
<dbReference type="FunFam" id="3.40.50.300:FF:001116">
    <property type="entry name" value="Type IV pili twitching motility protein PilT"/>
    <property type="match status" value="1"/>
</dbReference>
<dbReference type="Proteomes" id="UP000035352">
    <property type="component" value="Chromosome"/>
</dbReference>
<evidence type="ECO:0000259" key="2">
    <source>
        <dbReference type="PROSITE" id="PS00662"/>
    </source>
</evidence>
<dbReference type="GO" id="GO:0016887">
    <property type="term" value="F:ATP hydrolysis activity"/>
    <property type="evidence" value="ECO:0007669"/>
    <property type="project" value="InterPro"/>
</dbReference>
<comment type="similarity">
    <text evidence="1">Belongs to the GSP E family.</text>
</comment>
<dbReference type="Gene3D" id="3.30.450.90">
    <property type="match status" value="1"/>
</dbReference>
<evidence type="ECO:0000313" key="4">
    <source>
        <dbReference type="Proteomes" id="UP000035352"/>
    </source>
</evidence>
<dbReference type="OrthoDB" id="5790493at2"/>
<evidence type="ECO:0000313" key="3">
    <source>
        <dbReference type="EMBL" id="AKJ32099.1"/>
    </source>
</evidence>
<dbReference type="KEGG" id="pbh:AAW51_5408"/>